<evidence type="ECO:0000256" key="1">
    <source>
        <dbReference type="ARBA" id="ARBA00004141"/>
    </source>
</evidence>
<organism evidence="7 8">
    <name type="scientific">Gryllotalpicola kribbensis</name>
    <dbReference type="NCBI Taxonomy" id="993084"/>
    <lineage>
        <taxon>Bacteria</taxon>
        <taxon>Bacillati</taxon>
        <taxon>Actinomycetota</taxon>
        <taxon>Actinomycetes</taxon>
        <taxon>Micrococcales</taxon>
        <taxon>Microbacteriaceae</taxon>
        <taxon>Gryllotalpicola</taxon>
    </lineage>
</organism>
<feature type="domain" description="RDD" evidence="6">
    <location>
        <begin position="36"/>
        <end position="163"/>
    </location>
</feature>
<dbReference type="PANTHER" id="PTHR38480">
    <property type="entry name" value="SLR0254 PROTEIN"/>
    <property type="match status" value="1"/>
</dbReference>
<keyword evidence="4 5" id="KW-0472">Membrane</keyword>
<gene>
    <name evidence="7" type="ORF">GCM10022288_13240</name>
</gene>
<keyword evidence="8" id="KW-1185">Reference proteome</keyword>
<proteinExistence type="predicted"/>
<feature type="transmembrane region" description="Helical" evidence="5">
    <location>
        <begin position="125"/>
        <end position="150"/>
    </location>
</feature>
<comment type="caution">
    <text evidence="7">The sequence shown here is derived from an EMBL/GenBank/DDBJ whole genome shotgun (WGS) entry which is preliminary data.</text>
</comment>
<evidence type="ECO:0000256" key="5">
    <source>
        <dbReference type="SAM" id="Phobius"/>
    </source>
</evidence>
<protein>
    <submittedName>
        <fullName evidence="7">RDD family protein</fullName>
    </submittedName>
</protein>
<dbReference type="Proteomes" id="UP001500213">
    <property type="component" value="Unassembled WGS sequence"/>
</dbReference>
<keyword evidence="2 5" id="KW-0812">Transmembrane</keyword>
<keyword evidence="3 5" id="KW-1133">Transmembrane helix</keyword>
<reference evidence="8" key="1">
    <citation type="journal article" date="2019" name="Int. J. Syst. Evol. Microbiol.">
        <title>The Global Catalogue of Microorganisms (GCM) 10K type strain sequencing project: providing services to taxonomists for standard genome sequencing and annotation.</title>
        <authorList>
            <consortium name="The Broad Institute Genomics Platform"/>
            <consortium name="The Broad Institute Genome Sequencing Center for Infectious Disease"/>
            <person name="Wu L."/>
            <person name="Ma J."/>
        </authorList>
    </citation>
    <scope>NUCLEOTIDE SEQUENCE [LARGE SCALE GENOMIC DNA]</scope>
    <source>
        <strain evidence="8">JCM 17593</strain>
    </source>
</reference>
<evidence type="ECO:0000259" key="6">
    <source>
        <dbReference type="Pfam" id="PF06271"/>
    </source>
</evidence>
<dbReference type="RefSeq" id="WP_344775103.1">
    <property type="nucleotide sequence ID" value="NZ_BAABBX010000010.1"/>
</dbReference>
<evidence type="ECO:0000313" key="7">
    <source>
        <dbReference type="EMBL" id="GAA4187822.1"/>
    </source>
</evidence>
<dbReference type="EMBL" id="BAABBX010000010">
    <property type="protein sequence ID" value="GAA4187822.1"/>
    <property type="molecule type" value="Genomic_DNA"/>
</dbReference>
<dbReference type="PANTHER" id="PTHR38480:SF1">
    <property type="entry name" value="SLR0254 PROTEIN"/>
    <property type="match status" value="1"/>
</dbReference>
<evidence type="ECO:0000256" key="4">
    <source>
        <dbReference type="ARBA" id="ARBA00023136"/>
    </source>
</evidence>
<accession>A0ABP8AQ90</accession>
<dbReference type="Pfam" id="PF06271">
    <property type="entry name" value="RDD"/>
    <property type="match status" value="1"/>
</dbReference>
<comment type="subcellular location">
    <subcellularLocation>
        <location evidence="1">Membrane</location>
        <topology evidence="1">Multi-pass membrane protein</topology>
    </subcellularLocation>
</comment>
<evidence type="ECO:0000313" key="8">
    <source>
        <dbReference type="Proteomes" id="UP001500213"/>
    </source>
</evidence>
<evidence type="ECO:0000256" key="3">
    <source>
        <dbReference type="ARBA" id="ARBA00022989"/>
    </source>
</evidence>
<evidence type="ECO:0000256" key="2">
    <source>
        <dbReference type="ARBA" id="ARBA00022692"/>
    </source>
</evidence>
<dbReference type="InterPro" id="IPR010432">
    <property type="entry name" value="RDD"/>
</dbReference>
<feature type="transmembrane region" description="Helical" evidence="5">
    <location>
        <begin position="46"/>
        <end position="67"/>
    </location>
</feature>
<feature type="transmembrane region" description="Helical" evidence="5">
    <location>
        <begin position="74"/>
        <end position="93"/>
    </location>
</feature>
<name>A0ABP8AQ90_9MICO</name>
<sequence length="286" mass="29554">MAAAPPTVIPTAPGDRGGELGGVVTGEAVALAVRPAGFLLRALSGFIDLLCSIAVLLICTVPLLVFGSGLDDSVATALTIVALVLAVIGYPVAMEVATRGRSVGRFVAGTRIVRDDGGAAGTRHAFVRALAAVVEVYATLGGLAVIVALLNARSKRIGDLLAGTYAQHERVPALAPALLAVPPQLASWAQLADVAALPDPLARRVSAFLAQQHRLSPQARSGLGAELAAEVAPFVHPLPVIDPVTLLWAVSAVRRLRETRALEAEGRRLAALSPTLARRPNGFPDR</sequence>